<evidence type="ECO:0000256" key="3">
    <source>
        <dbReference type="SAM" id="SignalP"/>
    </source>
</evidence>
<dbReference type="InterPro" id="IPR008964">
    <property type="entry name" value="Invasin/intimin_cell_adhesion"/>
</dbReference>
<dbReference type="SUPFAM" id="SSF49373">
    <property type="entry name" value="Invasin/intimin cell-adhesion fragments"/>
    <property type="match status" value="2"/>
</dbReference>
<feature type="region of interest" description="Disordered" evidence="2">
    <location>
        <begin position="501"/>
        <end position="528"/>
    </location>
</feature>
<evidence type="ECO:0000256" key="2">
    <source>
        <dbReference type="SAM" id="MobiDB-lite"/>
    </source>
</evidence>
<feature type="domain" description="Big-1" evidence="4">
    <location>
        <begin position="192"/>
        <end position="269"/>
    </location>
</feature>
<proteinExistence type="inferred from homology"/>
<feature type="chain" id="PRO_5028940894" description="Big-1 domain-containing protein" evidence="3">
    <location>
        <begin position="21"/>
        <end position="528"/>
    </location>
</feature>
<keyword evidence="6" id="KW-1185">Reference proteome</keyword>
<sequence>MKVVGKIATIASLLWLVACGGGGGNASKPDDGTGPGANGTLTVQAYGTVAGADAAISNFASSDLTVHAKATLKDKAGAGIANAIVKFSESGAGILTFAPESATALTNASGIAEVELKASSLTALGATQLVAEAAITDKTGAEVTLSGKQNVSVSAAVIQDPQAVATALNFKGAVPADQSIVIAGAGGNGRSETALLTFTVVDNSGAPIKGVVVDFSVVPAGAVVLNTTSGTSNSSGEITASVNSKSQPTSVIVKATVRGRNIGSQSDTLTVTTGVSTQLGFDLSASKFNLDADLSGDSSTLNVKIVDKNGNPVADGVPVVAQTPYGRVGTSGRGGCTTTNGGCSVEYQVQNPRPDDGVKVPVVFSTQTGQGTLISDTLHVWVTSVGDAALYDASGKLVTSVTLPLLDPKACKFGSTTLYIGTPKGLATPAGTVIAVRSTSELTSPTIVDGTPTLDRAAGRTALTVTASGKAGTAAGTDTWSFKFTAAPSKTVSGYDLKVNYPECPKEEPETPTGPTNPGSTATGGSSV</sequence>
<dbReference type="PROSITE" id="PS51257">
    <property type="entry name" value="PROKAR_LIPOPROTEIN"/>
    <property type="match status" value="1"/>
</dbReference>
<dbReference type="InterPro" id="IPR013783">
    <property type="entry name" value="Ig-like_fold"/>
</dbReference>
<evidence type="ECO:0000256" key="1">
    <source>
        <dbReference type="ARBA" id="ARBA00010116"/>
    </source>
</evidence>
<dbReference type="RefSeq" id="WP_187598269.1">
    <property type="nucleotide sequence ID" value="NZ_CP060714.1"/>
</dbReference>
<dbReference type="InterPro" id="IPR003344">
    <property type="entry name" value="Big_1_dom"/>
</dbReference>
<dbReference type="Proteomes" id="UP000515811">
    <property type="component" value="Chromosome"/>
</dbReference>
<dbReference type="AlphaFoldDB" id="A0A7G9RQZ9"/>
<feature type="compositionally biased region" description="Low complexity" evidence="2">
    <location>
        <begin position="511"/>
        <end position="528"/>
    </location>
</feature>
<protein>
    <recommendedName>
        <fullName evidence="4">Big-1 domain-containing protein</fullName>
    </recommendedName>
</protein>
<feature type="signal peptide" evidence="3">
    <location>
        <begin position="1"/>
        <end position="20"/>
    </location>
</feature>
<gene>
    <name evidence="5" type="ORF">H9K76_03875</name>
</gene>
<comment type="similarity">
    <text evidence="1">Belongs to the intimin/invasin family.</text>
</comment>
<dbReference type="KEGG" id="drg:H9K76_03875"/>
<name>A0A7G9RQZ9_9BURK</name>
<reference evidence="5 6" key="1">
    <citation type="submission" date="2020-08" db="EMBL/GenBank/DDBJ databases">
        <title>Genome sequence of Diaphorobacter ruginosibacter DSM 27467T.</title>
        <authorList>
            <person name="Hyun D.-W."/>
            <person name="Bae J.-W."/>
        </authorList>
    </citation>
    <scope>NUCLEOTIDE SEQUENCE [LARGE SCALE GENOMIC DNA]</scope>
    <source>
        <strain evidence="5 6">DSM 27467</strain>
    </source>
</reference>
<accession>A0A7G9RQZ9</accession>
<organism evidence="5 6">
    <name type="scientific">Diaphorobacter ruginosibacter</name>
    <dbReference type="NCBI Taxonomy" id="1715720"/>
    <lineage>
        <taxon>Bacteria</taxon>
        <taxon>Pseudomonadati</taxon>
        <taxon>Pseudomonadota</taxon>
        <taxon>Betaproteobacteria</taxon>
        <taxon>Burkholderiales</taxon>
        <taxon>Comamonadaceae</taxon>
        <taxon>Diaphorobacter</taxon>
    </lineage>
</organism>
<dbReference type="EMBL" id="CP060714">
    <property type="protein sequence ID" value="QNN58024.1"/>
    <property type="molecule type" value="Genomic_DNA"/>
</dbReference>
<keyword evidence="3" id="KW-0732">Signal</keyword>
<evidence type="ECO:0000313" key="5">
    <source>
        <dbReference type="EMBL" id="QNN58024.1"/>
    </source>
</evidence>
<dbReference type="Gene3D" id="2.60.40.10">
    <property type="entry name" value="Immunoglobulins"/>
    <property type="match status" value="3"/>
</dbReference>
<evidence type="ECO:0000259" key="4">
    <source>
        <dbReference type="Pfam" id="PF02369"/>
    </source>
</evidence>
<evidence type="ECO:0000313" key="6">
    <source>
        <dbReference type="Proteomes" id="UP000515811"/>
    </source>
</evidence>
<dbReference type="Pfam" id="PF02369">
    <property type="entry name" value="Big_1"/>
    <property type="match status" value="1"/>
</dbReference>